<organism evidence="2 3">
    <name type="scientific">Salinispira pacifica</name>
    <dbReference type="NCBI Taxonomy" id="1307761"/>
    <lineage>
        <taxon>Bacteria</taxon>
        <taxon>Pseudomonadati</taxon>
        <taxon>Spirochaetota</taxon>
        <taxon>Spirochaetia</taxon>
        <taxon>Spirochaetales</taxon>
        <taxon>Spirochaetaceae</taxon>
        <taxon>Salinispira</taxon>
    </lineage>
</organism>
<dbReference type="RefSeq" id="WP_024266418.1">
    <property type="nucleotide sequence ID" value="NC_023035.1"/>
</dbReference>
<feature type="transmembrane region" description="Helical" evidence="1">
    <location>
        <begin position="172"/>
        <end position="191"/>
    </location>
</feature>
<sequence length="288" mass="32062">MTVRTRNGVYWLLFILIIVSTAAASILTIYTFLPGMLPELSLDLPGVPFISTPQSSLPDLLKDGGNLTGRVNLLRVTLISAGSLIISLASAGVFLRFFRRISASHLMFFFLFLVSLSGESLKAFSLYLYILGADLDVLVILTRVCLSMYLGGLFSVFLISLYFVGIKFQHQGTAMIIIVAVSMFISLYLPVDTSSFSRNFLYTLAYSGRLQWMAGGVILITILGYALHFWERFSKDEFLRVLSASMFMIGHSLMFFSQGIAGSAAGSVLLGVGIVMYFLRLFYDFFWY</sequence>
<feature type="transmembrane region" description="Helical" evidence="1">
    <location>
        <begin position="73"/>
        <end position="95"/>
    </location>
</feature>
<name>V5WD07_9SPIO</name>
<evidence type="ECO:0000313" key="3">
    <source>
        <dbReference type="Proteomes" id="UP000018680"/>
    </source>
</evidence>
<gene>
    <name evidence="2" type="ORF">L21SP2_0039</name>
</gene>
<dbReference type="HOGENOM" id="CLU_966085_0_0_12"/>
<feature type="transmembrane region" description="Helical" evidence="1">
    <location>
        <begin position="137"/>
        <end position="165"/>
    </location>
</feature>
<dbReference type="EMBL" id="CP006939">
    <property type="protein sequence ID" value="AHC13485.1"/>
    <property type="molecule type" value="Genomic_DNA"/>
</dbReference>
<accession>V5WD07</accession>
<dbReference type="KEGG" id="slr:L21SP2_0039"/>
<feature type="transmembrane region" description="Helical" evidence="1">
    <location>
        <begin position="9"/>
        <end position="33"/>
    </location>
</feature>
<keyword evidence="1" id="KW-0472">Membrane</keyword>
<proteinExistence type="predicted"/>
<keyword evidence="1" id="KW-0812">Transmembrane</keyword>
<evidence type="ECO:0000256" key="1">
    <source>
        <dbReference type="SAM" id="Phobius"/>
    </source>
</evidence>
<evidence type="ECO:0000313" key="2">
    <source>
        <dbReference type="EMBL" id="AHC13485.1"/>
    </source>
</evidence>
<dbReference type="STRING" id="1307761.L21SP2_0039"/>
<keyword evidence="3" id="KW-1185">Reference proteome</keyword>
<protein>
    <submittedName>
        <fullName evidence="2">Uncharacterized protein</fullName>
    </submittedName>
</protein>
<feature type="transmembrane region" description="Helical" evidence="1">
    <location>
        <begin position="262"/>
        <end position="283"/>
    </location>
</feature>
<reference evidence="2 3" key="1">
    <citation type="journal article" date="2015" name="Stand. Genomic Sci.">
        <title>Complete genome sequence and description of Salinispira pacifica gen. nov., sp. nov., a novel spirochaete isolated form a hypersaline microbial mat.</title>
        <authorList>
            <person name="Ben Hania W."/>
            <person name="Joseph M."/>
            <person name="Schumann P."/>
            <person name="Bunk B."/>
            <person name="Fiebig A."/>
            <person name="Sproer C."/>
            <person name="Klenk H.P."/>
            <person name="Fardeau M.L."/>
            <person name="Spring S."/>
        </authorList>
    </citation>
    <scope>NUCLEOTIDE SEQUENCE [LARGE SCALE GENOMIC DNA]</scope>
    <source>
        <strain evidence="2 3">L21-RPul-D2</strain>
    </source>
</reference>
<keyword evidence="1" id="KW-1133">Transmembrane helix</keyword>
<feature type="transmembrane region" description="Helical" evidence="1">
    <location>
        <begin position="237"/>
        <end position="256"/>
    </location>
</feature>
<feature type="transmembrane region" description="Helical" evidence="1">
    <location>
        <begin position="107"/>
        <end position="131"/>
    </location>
</feature>
<dbReference type="AlphaFoldDB" id="V5WD07"/>
<dbReference type="Proteomes" id="UP000018680">
    <property type="component" value="Chromosome"/>
</dbReference>
<feature type="transmembrane region" description="Helical" evidence="1">
    <location>
        <begin position="211"/>
        <end position="230"/>
    </location>
</feature>